<feature type="signal peptide" evidence="2">
    <location>
        <begin position="1"/>
        <end position="19"/>
    </location>
</feature>
<gene>
    <name evidence="3" type="ORF">TRICI_002684</name>
</gene>
<evidence type="ECO:0000256" key="1">
    <source>
        <dbReference type="SAM" id="MobiDB-lite"/>
    </source>
</evidence>
<name>A0A642V644_9ASCO</name>
<evidence type="ECO:0000256" key="2">
    <source>
        <dbReference type="SAM" id="SignalP"/>
    </source>
</evidence>
<comment type="caution">
    <text evidence="3">The sequence shown here is derived from an EMBL/GenBank/DDBJ whole genome shotgun (WGS) entry which is preliminary data.</text>
</comment>
<dbReference type="EMBL" id="SWFS01000181">
    <property type="protein sequence ID" value="KAA8915189.1"/>
    <property type="molecule type" value="Genomic_DNA"/>
</dbReference>
<dbReference type="AlphaFoldDB" id="A0A642V644"/>
<dbReference type="VEuPathDB" id="FungiDB:TRICI_002684"/>
<feature type="compositionally biased region" description="Low complexity" evidence="1">
    <location>
        <begin position="67"/>
        <end position="78"/>
    </location>
</feature>
<reference evidence="3" key="1">
    <citation type="journal article" date="2019" name="G3 (Bethesda)">
        <title>Genome Assemblies of Two Rare Opportunistic Yeast Pathogens: Diutina rugosa (syn. Candida rugosa) and Trichomonascus ciferrii (syn. Candida ciferrii).</title>
        <authorList>
            <person name="Mixao V."/>
            <person name="Saus E."/>
            <person name="Hansen A.P."/>
            <person name="Lass-Florl C."/>
            <person name="Gabaldon T."/>
        </authorList>
    </citation>
    <scope>NUCLEOTIDE SEQUENCE</scope>
    <source>
        <strain evidence="3">CBS 4856</strain>
    </source>
</reference>
<feature type="chain" id="PRO_5024998015" evidence="2">
    <location>
        <begin position="20"/>
        <end position="78"/>
    </location>
</feature>
<protein>
    <submittedName>
        <fullName evidence="3">Uncharacterized protein</fullName>
    </submittedName>
</protein>
<feature type="region of interest" description="Disordered" evidence="1">
    <location>
        <begin position="47"/>
        <end position="78"/>
    </location>
</feature>
<evidence type="ECO:0000313" key="3">
    <source>
        <dbReference type="EMBL" id="KAA8915189.1"/>
    </source>
</evidence>
<dbReference type="Proteomes" id="UP000761534">
    <property type="component" value="Unassembled WGS sequence"/>
</dbReference>
<accession>A0A642V644</accession>
<sequence length="78" mass="8423">MFSFGSFFIFALIISITQCAPVDIREGSVEKRQDAFDAMGEDFDAMMNDVMTPPPGSNSNYVESPDGSSFAGSYSGAY</sequence>
<keyword evidence="4" id="KW-1185">Reference proteome</keyword>
<evidence type="ECO:0000313" key="4">
    <source>
        <dbReference type="Proteomes" id="UP000761534"/>
    </source>
</evidence>
<proteinExistence type="predicted"/>
<organism evidence="3 4">
    <name type="scientific">Trichomonascus ciferrii</name>
    <dbReference type="NCBI Taxonomy" id="44093"/>
    <lineage>
        <taxon>Eukaryota</taxon>
        <taxon>Fungi</taxon>
        <taxon>Dikarya</taxon>
        <taxon>Ascomycota</taxon>
        <taxon>Saccharomycotina</taxon>
        <taxon>Dipodascomycetes</taxon>
        <taxon>Dipodascales</taxon>
        <taxon>Trichomonascaceae</taxon>
        <taxon>Trichomonascus</taxon>
        <taxon>Trichomonascus ciferrii complex</taxon>
    </lineage>
</organism>
<keyword evidence="2" id="KW-0732">Signal</keyword>